<comment type="caution">
    <text evidence="2">The sequence shown here is derived from an EMBL/GenBank/DDBJ whole genome shotgun (WGS) entry which is preliminary data.</text>
</comment>
<feature type="signal peptide" evidence="1">
    <location>
        <begin position="1"/>
        <end position="24"/>
    </location>
</feature>
<reference evidence="2 3" key="1">
    <citation type="submission" date="2018-08" db="EMBL/GenBank/DDBJ databases">
        <title>A genome reference for cultivated species of the human gut microbiota.</title>
        <authorList>
            <person name="Zou Y."/>
            <person name="Xue W."/>
            <person name="Luo G."/>
        </authorList>
    </citation>
    <scope>NUCLEOTIDE SEQUENCE [LARGE SCALE GENOMIC DNA]</scope>
    <source>
        <strain evidence="2 3">AF42-9</strain>
    </source>
</reference>
<dbReference type="AlphaFoldDB" id="A0A3R6FGN2"/>
<evidence type="ECO:0000313" key="3">
    <source>
        <dbReference type="Proteomes" id="UP000286598"/>
    </source>
</evidence>
<name>A0A3R6FGN2_9BACT</name>
<evidence type="ECO:0000256" key="1">
    <source>
        <dbReference type="SAM" id="SignalP"/>
    </source>
</evidence>
<keyword evidence="1" id="KW-0732">Signal</keyword>
<feature type="chain" id="PRO_5018704851" evidence="1">
    <location>
        <begin position="25"/>
        <end position="255"/>
    </location>
</feature>
<dbReference type="Pfam" id="PF15418">
    <property type="entry name" value="DUF4625"/>
    <property type="match status" value="2"/>
</dbReference>
<protein>
    <submittedName>
        <fullName evidence="2">DUF4625 domain-containing protein</fullName>
    </submittedName>
</protein>
<dbReference type="PROSITE" id="PS51257">
    <property type="entry name" value="PROKAR_LIPOPROTEIN"/>
    <property type="match status" value="1"/>
</dbReference>
<dbReference type="InterPro" id="IPR027829">
    <property type="entry name" value="DUF4625"/>
</dbReference>
<sequence length="255" mass="27621">MKKIIFFAASVLFCVFSLVLSSCSDDDDAKQSVAKPVAALAEVGKENSKEAIAGKDLHLEGDLVADGLIARIDVTIAAKNGNKTIVKQSYTEGKYIGVRNTTFHEHLDIPTDAAPGAYTVTFVVTDKLGQSTIFTSDLTVKALDKTAPTITFKEVGEDDSHKAVIGQKMHLEAQIEAPHKIAKIEVEFHNTAAGYEHVFTYTDEKYVGETSVLFHEHPQIPTDAPAGEYHIHFTVTDAAGNSTTEEAEGILITKE</sequence>
<dbReference type="EMBL" id="QRNO01000072">
    <property type="protein sequence ID" value="RHK48090.1"/>
    <property type="molecule type" value="Genomic_DNA"/>
</dbReference>
<dbReference type="Proteomes" id="UP000286598">
    <property type="component" value="Unassembled WGS sequence"/>
</dbReference>
<dbReference type="OrthoDB" id="978436at2"/>
<evidence type="ECO:0000313" key="2">
    <source>
        <dbReference type="EMBL" id="RHK48090.1"/>
    </source>
</evidence>
<accession>A0A3R6FGN2</accession>
<organism evidence="2 3">
    <name type="scientific">Leyella stercorea</name>
    <dbReference type="NCBI Taxonomy" id="363265"/>
    <lineage>
        <taxon>Bacteria</taxon>
        <taxon>Pseudomonadati</taxon>
        <taxon>Bacteroidota</taxon>
        <taxon>Bacteroidia</taxon>
        <taxon>Bacteroidales</taxon>
        <taxon>Prevotellaceae</taxon>
        <taxon>Leyella</taxon>
    </lineage>
</organism>
<proteinExistence type="predicted"/>
<gene>
    <name evidence="2" type="ORF">DW060_11220</name>
</gene>
<keyword evidence="3" id="KW-1185">Reference proteome</keyword>